<evidence type="ECO:0000313" key="3">
    <source>
        <dbReference type="Proteomes" id="UP001458880"/>
    </source>
</evidence>
<evidence type="ECO:0000313" key="2">
    <source>
        <dbReference type="EMBL" id="KAK9723442.1"/>
    </source>
</evidence>
<proteinExistence type="predicted"/>
<feature type="compositionally biased region" description="Basic and acidic residues" evidence="1">
    <location>
        <begin position="248"/>
        <end position="264"/>
    </location>
</feature>
<feature type="compositionally biased region" description="Basic and acidic residues" evidence="1">
    <location>
        <begin position="225"/>
        <end position="237"/>
    </location>
</feature>
<feature type="region of interest" description="Disordered" evidence="1">
    <location>
        <begin position="225"/>
        <end position="309"/>
    </location>
</feature>
<protein>
    <submittedName>
        <fullName evidence="2">Uncharacterized protein</fullName>
    </submittedName>
</protein>
<dbReference type="Proteomes" id="UP001458880">
    <property type="component" value="Unassembled WGS sequence"/>
</dbReference>
<dbReference type="EMBL" id="JASPKY010000180">
    <property type="protein sequence ID" value="KAK9723442.1"/>
    <property type="molecule type" value="Genomic_DNA"/>
</dbReference>
<feature type="compositionally biased region" description="Basic and acidic residues" evidence="1">
    <location>
        <begin position="294"/>
        <end position="309"/>
    </location>
</feature>
<comment type="caution">
    <text evidence="2">The sequence shown here is derived from an EMBL/GenBank/DDBJ whole genome shotgun (WGS) entry which is preliminary data.</text>
</comment>
<name>A0AAW1KRK6_POPJA</name>
<gene>
    <name evidence="2" type="ORF">QE152_g19235</name>
</gene>
<evidence type="ECO:0000256" key="1">
    <source>
        <dbReference type="SAM" id="MobiDB-lite"/>
    </source>
</evidence>
<keyword evidence="3" id="KW-1185">Reference proteome</keyword>
<dbReference type="AlphaFoldDB" id="A0AAW1KRK6"/>
<feature type="compositionally biased region" description="Acidic residues" evidence="1">
    <location>
        <begin position="238"/>
        <end position="247"/>
    </location>
</feature>
<accession>A0AAW1KRK6</accession>
<reference evidence="2 3" key="1">
    <citation type="journal article" date="2024" name="BMC Genomics">
        <title>De novo assembly and annotation of Popillia japonica's genome with initial clues to its potential as an invasive pest.</title>
        <authorList>
            <person name="Cucini C."/>
            <person name="Boschi S."/>
            <person name="Funari R."/>
            <person name="Cardaioli E."/>
            <person name="Iannotti N."/>
            <person name="Marturano G."/>
            <person name="Paoli F."/>
            <person name="Bruttini M."/>
            <person name="Carapelli A."/>
            <person name="Frati F."/>
            <person name="Nardi F."/>
        </authorList>
    </citation>
    <scope>NUCLEOTIDE SEQUENCE [LARGE SCALE GENOMIC DNA]</scope>
    <source>
        <strain evidence="2">DMR45628</strain>
    </source>
</reference>
<sequence>MKHAKNITDIRSYRGADADSDHILVTTEMKQKTPPRIKQRKQVRRRYDTGKLKDITTLKHFQKEMAKQLEARRHTGQVQTEWTQIEVVMNKMAGKVLGYSERKVNNSRWFDEHCKKALDHRKNAKLKTMEDGNGENKRKYQQARRMAKKICKRAKITHLENELKELEEWWKSKELRNFYQEIKRGKGQHRKPAYYLKDKGGHLIGDKEGKLNRFAEYFEELLSKDESEMRESQYDSKEEQEDTDFEELLSKDESEMRESQYDSKEEQEDTEVETTLMDMNRDDKKSKGIWPDNQRAKNEIHGNEGYEQR</sequence>
<organism evidence="2 3">
    <name type="scientific">Popillia japonica</name>
    <name type="common">Japanese beetle</name>
    <dbReference type="NCBI Taxonomy" id="7064"/>
    <lineage>
        <taxon>Eukaryota</taxon>
        <taxon>Metazoa</taxon>
        <taxon>Ecdysozoa</taxon>
        <taxon>Arthropoda</taxon>
        <taxon>Hexapoda</taxon>
        <taxon>Insecta</taxon>
        <taxon>Pterygota</taxon>
        <taxon>Neoptera</taxon>
        <taxon>Endopterygota</taxon>
        <taxon>Coleoptera</taxon>
        <taxon>Polyphaga</taxon>
        <taxon>Scarabaeiformia</taxon>
        <taxon>Scarabaeidae</taxon>
        <taxon>Rutelinae</taxon>
        <taxon>Popillia</taxon>
    </lineage>
</organism>